<dbReference type="PANTHER" id="PTHR42901">
    <property type="entry name" value="ALCOHOL DEHYDROGENASE"/>
    <property type="match status" value="1"/>
</dbReference>
<dbReference type="SUPFAM" id="SSF51735">
    <property type="entry name" value="NAD(P)-binding Rossmann-fold domains"/>
    <property type="match status" value="1"/>
</dbReference>
<name>E6JZ49_PARDN</name>
<evidence type="ECO:0000256" key="1">
    <source>
        <dbReference type="ARBA" id="ARBA00006484"/>
    </source>
</evidence>
<reference evidence="3 4" key="1">
    <citation type="submission" date="2010-12" db="EMBL/GenBank/DDBJ databases">
        <authorList>
            <person name="Muzny D."/>
            <person name="Qin X."/>
            <person name="Buhay C."/>
            <person name="Dugan-Rocha S."/>
            <person name="Ding Y."/>
            <person name="Chen G."/>
            <person name="Hawes A."/>
            <person name="Holder M."/>
            <person name="Jhangiani S."/>
            <person name="Johnson A."/>
            <person name="Khan Z."/>
            <person name="Li Z."/>
            <person name="Liu W."/>
            <person name="Liu X."/>
            <person name="Perez L."/>
            <person name="Shen H."/>
            <person name="Wang Q."/>
            <person name="Watt J."/>
            <person name="Xi L."/>
            <person name="Xin Y."/>
            <person name="Zhou J."/>
            <person name="Deng J."/>
            <person name="Jiang H."/>
            <person name="Liu Y."/>
            <person name="Qu J."/>
            <person name="Song X.-Z."/>
            <person name="Zhang L."/>
            <person name="Villasana D."/>
            <person name="Johnson A."/>
            <person name="Liu J."/>
            <person name="Liyanage D."/>
            <person name="Lorensuhewa L."/>
            <person name="Robinson T."/>
            <person name="Song A."/>
            <person name="Song B.-B."/>
            <person name="Dinh H."/>
            <person name="Thornton R."/>
            <person name="Coyle M."/>
            <person name="Francisco L."/>
            <person name="Jackson L."/>
            <person name="Javaid M."/>
            <person name="Korchina V."/>
            <person name="Kovar C."/>
            <person name="Mata R."/>
            <person name="Mathew T."/>
            <person name="Ngo R."/>
            <person name="Nguyen L."/>
            <person name="Nguyen N."/>
            <person name="Okwuonu G."/>
            <person name="Ongeri F."/>
            <person name="Pham C."/>
            <person name="Simmons D."/>
            <person name="Wilczek-Boney K."/>
            <person name="Hale W."/>
            <person name="Jakkamsetti A."/>
            <person name="Pham P."/>
            <person name="Ruth R."/>
            <person name="San Lucas F."/>
            <person name="Warren J."/>
            <person name="Zhang J."/>
            <person name="Zhao Z."/>
            <person name="Zhou C."/>
            <person name="Zhu D."/>
            <person name="Lee S."/>
            <person name="Bess C."/>
            <person name="Blankenburg K."/>
            <person name="Forbes L."/>
            <person name="Fu Q."/>
            <person name="Gubbala S."/>
            <person name="Hirani K."/>
            <person name="Jayaseelan J.C."/>
            <person name="Lara F."/>
            <person name="Munidasa M."/>
            <person name="Palculict T."/>
            <person name="Patil S."/>
            <person name="Pu L.-L."/>
            <person name="Saada N."/>
            <person name="Tang L."/>
            <person name="Weissenberger G."/>
            <person name="Zhu Y."/>
            <person name="Hemphill L."/>
            <person name="Shang Y."/>
            <person name="Youmans B."/>
            <person name="Ayvaz T."/>
            <person name="Ross M."/>
            <person name="Santibanez J."/>
            <person name="Aqrawi P."/>
            <person name="Gross S."/>
            <person name="Joshi V."/>
            <person name="Fowler G."/>
            <person name="Nazareth L."/>
            <person name="Reid J."/>
            <person name="Worley K."/>
            <person name="Petrosino J."/>
            <person name="Highlander S."/>
            <person name="Gibbs R."/>
        </authorList>
    </citation>
    <scope>NUCLEOTIDE SEQUENCE [LARGE SCALE GENOMIC DNA]</scope>
    <source>
        <strain evidence="3 4">DSM 10105</strain>
    </source>
</reference>
<dbReference type="EMBL" id="AEON01000001">
    <property type="protein sequence ID" value="EFT83939.1"/>
    <property type="molecule type" value="Genomic_DNA"/>
</dbReference>
<dbReference type="PATRIC" id="fig|864564.6.peg.769"/>
<dbReference type="PANTHER" id="PTHR42901:SF1">
    <property type="entry name" value="ALCOHOL DEHYDROGENASE"/>
    <property type="match status" value="1"/>
</dbReference>
<evidence type="ECO:0000313" key="3">
    <source>
        <dbReference type="EMBL" id="EFT83939.1"/>
    </source>
</evidence>
<evidence type="ECO:0000313" key="4">
    <source>
        <dbReference type="Proteomes" id="UP000004946"/>
    </source>
</evidence>
<dbReference type="HOGENOM" id="CLU_010194_2_19_11"/>
<dbReference type="AlphaFoldDB" id="E6JZ49"/>
<dbReference type="PRINTS" id="PR00081">
    <property type="entry name" value="GDHRDH"/>
</dbReference>
<comment type="caution">
    <text evidence="3">The sequence shown here is derived from an EMBL/GenBank/DDBJ whole genome shotgun (WGS) entry which is preliminary data.</text>
</comment>
<organism evidence="3 4">
    <name type="scientific">Parascardovia denticolens DSM 10105 = JCM 12538</name>
    <dbReference type="NCBI Taxonomy" id="864564"/>
    <lineage>
        <taxon>Bacteria</taxon>
        <taxon>Bacillati</taxon>
        <taxon>Actinomycetota</taxon>
        <taxon>Actinomycetes</taxon>
        <taxon>Bifidobacteriales</taxon>
        <taxon>Bifidobacteriaceae</taxon>
        <taxon>Parascardovia</taxon>
    </lineage>
</organism>
<keyword evidence="4" id="KW-1185">Reference proteome</keyword>
<sequence>MEFAKILAKKKYDLVLVARNEGKIYSLKNELESEHGISVYPYAADLSAVDAALNVFNYTLENGITIDVLINNAGFGDSGSFADSDWRKQYEMVQLNVVAMMQLTHCFLNPMIEQGHGKILNISSVAAFSAGPYMSIYYATKCFVRSFSEAIAEEVKARESR</sequence>
<gene>
    <name evidence="3" type="ORF">HMPREF0620_0944</name>
</gene>
<dbReference type="Proteomes" id="UP000004946">
    <property type="component" value="Chromosome"/>
</dbReference>
<dbReference type="InterPro" id="IPR036291">
    <property type="entry name" value="NAD(P)-bd_dom_sf"/>
</dbReference>
<keyword evidence="2" id="KW-0560">Oxidoreductase</keyword>
<dbReference type="eggNOG" id="COG0300">
    <property type="taxonomic scope" value="Bacteria"/>
</dbReference>
<protein>
    <submittedName>
        <fullName evidence="3">Oxidoreductase, short chain dehydrogenase/reductase family protein</fullName>
    </submittedName>
</protein>
<dbReference type="InterPro" id="IPR002347">
    <property type="entry name" value="SDR_fam"/>
</dbReference>
<proteinExistence type="inferred from homology"/>
<dbReference type="Pfam" id="PF00106">
    <property type="entry name" value="adh_short"/>
    <property type="match status" value="1"/>
</dbReference>
<dbReference type="GO" id="GO:0016491">
    <property type="term" value="F:oxidoreductase activity"/>
    <property type="evidence" value="ECO:0007669"/>
    <property type="project" value="UniProtKB-KW"/>
</dbReference>
<accession>E6JZ49</accession>
<dbReference type="Gene3D" id="3.40.50.720">
    <property type="entry name" value="NAD(P)-binding Rossmann-like Domain"/>
    <property type="match status" value="1"/>
</dbReference>
<evidence type="ECO:0000256" key="2">
    <source>
        <dbReference type="ARBA" id="ARBA00023002"/>
    </source>
</evidence>
<dbReference type="PRINTS" id="PR00080">
    <property type="entry name" value="SDRFAMILY"/>
</dbReference>
<comment type="similarity">
    <text evidence="1">Belongs to the short-chain dehydrogenases/reductases (SDR) family.</text>
</comment>
<dbReference type="KEGG" id="pdo:PSDT_0697"/>